<feature type="region of interest" description="Disordered" evidence="1">
    <location>
        <begin position="490"/>
        <end position="511"/>
    </location>
</feature>
<feature type="transmembrane region" description="Helical" evidence="2">
    <location>
        <begin position="434"/>
        <end position="452"/>
    </location>
</feature>
<keyword evidence="2" id="KW-0812">Transmembrane</keyword>
<keyword evidence="2" id="KW-0472">Membrane</keyword>
<feature type="compositionally biased region" description="Basic residues" evidence="1">
    <location>
        <begin position="501"/>
        <end position="511"/>
    </location>
</feature>
<name>A0A7C4GFV7_UNCW3</name>
<feature type="transmembrane region" description="Helical" evidence="2">
    <location>
        <begin position="458"/>
        <end position="480"/>
    </location>
</feature>
<feature type="transmembrane region" description="Helical" evidence="2">
    <location>
        <begin position="403"/>
        <end position="422"/>
    </location>
</feature>
<feature type="compositionally biased region" description="Basic and acidic residues" evidence="1">
    <location>
        <begin position="490"/>
        <end position="500"/>
    </location>
</feature>
<accession>A0A7C4GFV7</accession>
<dbReference type="EMBL" id="DSUT01000042">
    <property type="protein sequence ID" value="HGK27778.1"/>
    <property type="molecule type" value="Genomic_DNA"/>
</dbReference>
<evidence type="ECO:0000256" key="1">
    <source>
        <dbReference type="SAM" id="MobiDB-lite"/>
    </source>
</evidence>
<evidence type="ECO:0000256" key="2">
    <source>
        <dbReference type="SAM" id="Phobius"/>
    </source>
</evidence>
<feature type="transmembrane region" description="Helical" evidence="2">
    <location>
        <begin position="142"/>
        <end position="160"/>
    </location>
</feature>
<evidence type="ECO:0000313" key="3">
    <source>
        <dbReference type="EMBL" id="HGK27778.1"/>
    </source>
</evidence>
<feature type="transmembrane region" description="Helical" evidence="2">
    <location>
        <begin position="118"/>
        <end position="136"/>
    </location>
</feature>
<comment type="caution">
    <text evidence="3">The sequence shown here is derived from an EMBL/GenBank/DDBJ whole genome shotgun (WGS) entry which is preliminary data.</text>
</comment>
<organism evidence="3">
    <name type="scientific">candidate division WOR-3 bacterium</name>
    <dbReference type="NCBI Taxonomy" id="2052148"/>
    <lineage>
        <taxon>Bacteria</taxon>
        <taxon>Bacteria division WOR-3</taxon>
    </lineage>
</organism>
<gene>
    <name evidence="3" type="ORF">ENS41_02355</name>
</gene>
<reference evidence="3" key="1">
    <citation type="journal article" date="2020" name="mSystems">
        <title>Genome- and Community-Level Interaction Insights into Carbon Utilization and Element Cycling Functions of Hydrothermarchaeota in Hydrothermal Sediment.</title>
        <authorList>
            <person name="Zhou Z."/>
            <person name="Liu Y."/>
            <person name="Xu W."/>
            <person name="Pan J."/>
            <person name="Luo Z.H."/>
            <person name="Li M."/>
        </authorList>
    </citation>
    <scope>NUCLEOTIDE SEQUENCE [LARGE SCALE GENOMIC DNA]</scope>
    <source>
        <strain evidence="3">SpSt-488</strain>
    </source>
</reference>
<sequence length="511" mass="56660">MSQSSQPGWRSRWWAAAAVAVGFFASRLLYAGAGVRFDATSLDWFWQYLELSALRYRLGESLLHLHSQPPVMNLVLGLVLKLAPGRESAVLAAVYLFLGLGLALGLYLLMLELGVRRWLAAGLAGLFAVSPACVLYENWLFYSYPVAVGLVFAALFWARYMRTSRTRDAFGMFALSGLVALTWSLFHLVWLGGLFAAALLLRPRLRRKTLVAAVIPLLVVTGWYAKNLARFGQFSASTWGGMSFAKMTNGMLSPTERRELYQAGLITGVSLVPPFSDLQSYGQIAERVQRTGIPVLDEPAKPSGVPNYNHLAYIEISRRVGEDAWRILRAKPTAYLRGLAESWLIFFLPTDGYVFLARNRERIRGLVNFANAVLGRLSRQDDLGLRHTDPARYCRDGLLNCQLWVILAYFGLFGAGLAWVFGRGRRREPDAGSGLAFVWLTVGFGALAGNALEVGENSRFRLVLDPLVLSAFAVPVEVFLRRITRKTEVAQRPGRSDAGHHGRRGAGSRRA</sequence>
<feature type="transmembrane region" description="Helical" evidence="2">
    <location>
        <begin position="89"/>
        <end position="111"/>
    </location>
</feature>
<dbReference type="AlphaFoldDB" id="A0A7C4GFV7"/>
<feature type="transmembrane region" description="Helical" evidence="2">
    <location>
        <begin position="172"/>
        <end position="201"/>
    </location>
</feature>
<protein>
    <recommendedName>
        <fullName evidence="4">Glycosyltransferase RgtA/B/C/D-like domain-containing protein</fullName>
    </recommendedName>
</protein>
<keyword evidence="2" id="KW-1133">Transmembrane helix</keyword>
<proteinExistence type="predicted"/>
<evidence type="ECO:0008006" key="4">
    <source>
        <dbReference type="Google" id="ProtNLM"/>
    </source>
</evidence>